<feature type="domain" description="Resolvase/invertase-type recombinase catalytic" evidence="2">
    <location>
        <begin position="13"/>
        <end position="162"/>
    </location>
</feature>
<dbReference type="SMART" id="SM00857">
    <property type="entry name" value="Resolvase"/>
    <property type="match status" value="1"/>
</dbReference>
<dbReference type="Pfam" id="PF00239">
    <property type="entry name" value="Resolvase"/>
    <property type="match status" value="1"/>
</dbReference>
<reference evidence="4 5" key="1">
    <citation type="submission" date="2016-10" db="EMBL/GenBank/DDBJ databases">
        <authorList>
            <person name="de Groot N.N."/>
        </authorList>
    </citation>
    <scope>NUCLEOTIDE SEQUENCE [LARGE SCALE GENOMIC DNA]</scope>
    <source>
        <strain evidence="4 5">D15d</strain>
    </source>
</reference>
<feature type="domain" description="Recombinase" evidence="3">
    <location>
        <begin position="170"/>
        <end position="344"/>
    </location>
</feature>
<organism evidence="4 5">
    <name type="scientific">Lachnospira multipara</name>
    <dbReference type="NCBI Taxonomy" id="28051"/>
    <lineage>
        <taxon>Bacteria</taxon>
        <taxon>Bacillati</taxon>
        <taxon>Bacillota</taxon>
        <taxon>Clostridia</taxon>
        <taxon>Lachnospirales</taxon>
        <taxon>Lachnospiraceae</taxon>
        <taxon>Lachnospira</taxon>
    </lineage>
</organism>
<evidence type="ECO:0000256" key="1">
    <source>
        <dbReference type="SAM" id="Coils"/>
    </source>
</evidence>
<feature type="coiled-coil region" evidence="1">
    <location>
        <begin position="441"/>
        <end position="507"/>
    </location>
</feature>
<dbReference type="GO" id="GO:0000150">
    <property type="term" value="F:DNA strand exchange activity"/>
    <property type="evidence" value="ECO:0007669"/>
    <property type="project" value="InterPro"/>
</dbReference>
<protein>
    <submittedName>
        <fullName evidence="4">Site-specific DNA recombinase</fullName>
    </submittedName>
</protein>
<dbReference type="PROSITE" id="PS51737">
    <property type="entry name" value="RECOMBINASE_DNA_BIND"/>
    <property type="match status" value="1"/>
</dbReference>
<gene>
    <name evidence="4" type="ORF">SAMN05216537_10216</name>
</gene>
<dbReference type="InterPro" id="IPR050639">
    <property type="entry name" value="SSR_resolvase"/>
</dbReference>
<dbReference type="PROSITE" id="PS51736">
    <property type="entry name" value="RECOMBINASES_3"/>
    <property type="match status" value="1"/>
</dbReference>
<dbReference type="InterPro" id="IPR036162">
    <property type="entry name" value="Resolvase-like_N_sf"/>
</dbReference>
<dbReference type="Pfam" id="PF13408">
    <property type="entry name" value="Zn_ribbon_recom"/>
    <property type="match status" value="1"/>
</dbReference>
<dbReference type="EMBL" id="FNUL01000002">
    <property type="protein sequence ID" value="SEF44445.1"/>
    <property type="molecule type" value="Genomic_DNA"/>
</dbReference>
<evidence type="ECO:0000313" key="4">
    <source>
        <dbReference type="EMBL" id="SEF44445.1"/>
    </source>
</evidence>
<dbReference type="PANTHER" id="PTHR30461:SF23">
    <property type="entry name" value="DNA RECOMBINASE-RELATED"/>
    <property type="match status" value="1"/>
</dbReference>
<dbReference type="InterPro" id="IPR038109">
    <property type="entry name" value="DNA_bind_recomb_sf"/>
</dbReference>
<keyword evidence="5" id="KW-1185">Reference proteome</keyword>
<accession>A0A1H5S1I2</accession>
<dbReference type="Pfam" id="PF07508">
    <property type="entry name" value="Recombinase"/>
    <property type="match status" value="1"/>
</dbReference>
<name>A0A1H5S1I2_9FIRM</name>
<dbReference type="PANTHER" id="PTHR30461">
    <property type="entry name" value="DNA-INVERTASE FROM LAMBDOID PROPHAGE"/>
    <property type="match status" value="1"/>
</dbReference>
<dbReference type="SUPFAM" id="SSF53041">
    <property type="entry name" value="Resolvase-like"/>
    <property type="match status" value="1"/>
</dbReference>
<dbReference type="Gene3D" id="3.40.50.1390">
    <property type="entry name" value="Resolvase, N-terminal catalytic domain"/>
    <property type="match status" value="1"/>
</dbReference>
<sequence>MRKKELKQDDNRAVVIYARKSKITHKGDSISNQEEYCKEYARLHLMLPEDYEFGIYEDEGKSGFYADRPDFQRMIRDVEHRKIKAIVCYKLDRISRRMSDLTNLIDYLNKYDVALLISSNNLNTMDSNSKMMVQMLGMIAEFERDIIAERLQDNLTELAKDGRWLGGITPTGYSAERSKYGSGKKKNAFTYLVTVPEEKALVEYIFSTFLSLRGMHATAVKLNAEGYTTKTGARFTTLAVKDIIRNPVYCIADKTAYQYFIDNGSNVFGDIEEFDGVHGISVYNRTLQTKEESDDSTFLHPDFTSSTKQKDPEEWIVAVGKHEGFITSEKWIEAQKLKEDIAQKYNQPHRSTNALLSGIMYCPECGSRLRVVSESNRYTHGKPRFKYSCPKAVRKGSCNYVAVHGVEMDEFIVDYLSKLKDNEKDDYKARLRAEIKRVYQSDSNEKEIRVIAKEIEKLERSIKAQVKALRTATAATRPYIQSDIDDMANEIAQKKQEQAKLEEVSADSEMQVKEIEKTLTLIDNFNEISEKDEPGEVISAIQSVLERVYVIREDGKEKVKIFIKGAPKENYESFFEEGVKAAIGVDAMCDLDRYSELYSYFCRSAA</sequence>
<dbReference type="GO" id="GO:0003677">
    <property type="term" value="F:DNA binding"/>
    <property type="evidence" value="ECO:0007669"/>
    <property type="project" value="InterPro"/>
</dbReference>
<dbReference type="InterPro" id="IPR011109">
    <property type="entry name" value="DNA_bind_recombinase_dom"/>
</dbReference>
<evidence type="ECO:0000259" key="3">
    <source>
        <dbReference type="PROSITE" id="PS51737"/>
    </source>
</evidence>
<dbReference type="Gene3D" id="3.90.1750.20">
    <property type="entry name" value="Putative Large Serine Recombinase, Chain B, Domain 2"/>
    <property type="match status" value="2"/>
</dbReference>
<dbReference type="InterPro" id="IPR006119">
    <property type="entry name" value="Resolv_N"/>
</dbReference>
<proteinExistence type="predicted"/>
<dbReference type="AlphaFoldDB" id="A0A1H5S1I2"/>
<dbReference type="CDD" id="cd00338">
    <property type="entry name" value="Ser_Recombinase"/>
    <property type="match status" value="1"/>
</dbReference>
<dbReference type="InterPro" id="IPR025827">
    <property type="entry name" value="Zn_ribbon_recom_dom"/>
</dbReference>
<dbReference type="Proteomes" id="UP000236726">
    <property type="component" value="Unassembled WGS sequence"/>
</dbReference>
<evidence type="ECO:0000313" key="5">
    <source>
        <dbReference type="Proteomes" id="UP000236726"/>
    </source>
</evidence>
<evidence type="ECO:0000259" key="2">
    <source>
        <dbReference type="PROSITE" id="PS51736"/>
    </source>
</evidence>
<keyword evidence="1" id="KW-0175">Coiled coil</keyword>